<dbReference type="Proteomes" id="UP000595224">
    <property type="component" value="Chromosome"/>
</dbReference>
<dbReference type="SUPFAM" id="SSF46689">
    <property type="entry name" value="Homeodomain-like"/>
    <property type="match status" value="2"/>
</dbReference>
<dbReference type="Gene3D" id="1.10.10.60">
    <property type="entry name" value="Homeodomain-like"/>
    <property type="match status" value="2"/>
</dbReference>
<dbReference type="AlphaFoldDB" id="A0A7T3V4S3"/>
<dbReference type="PANTHER" id="PTHR43280">
    <property type="entry name" value="ARAC-FAMILY TRANSCRIPTIONAL REGULATOR"/>
    <property type="match status" value="1"/>
</dbReference>
<dbReference type="GO" id="GO:0043565">
    <property type="term" value="F:sequence-specific DNA binding"/>
    <property type="evidence" value="ECO:0007669"/>
    <property type="project" value="InterPro"/>
</dbReference>
<keyword evidence="2" id="KW-0238">DNA-binding</keyword>
<dbReference type="GO" id="GO:0003700">
    <property type="term" value="F:DNA-binding transcription factor activity"/>
    <property type="evidence" value="ECO:0007669"/>
    <property type="project" value="InterPro"/>
</dbReference>
<keyword evidence="1" id="KW-0805">Transcription regulation</keyword>
<protein>
    <submittedName>
        <fullName evidence="5">Helix-turn-helix transcriptional regulator</fullName>
    </submittedName>
</protein>
<dbReference type="InterPro" id="IPR009057">
    <property type="entry name" value="Homeodomain-like_sf"/>
</dbReference>
<proteinExistence type="predicted"/>
<gene>
    <name evidence="5" type="ORF">IWA51_10805</name>
</gene>
<organism evidence="5 6">
    <name type="scientific">Treponema peruense</name>
    <dbReference type="NCBI Taxonomy" id="2787628"/>
    <lineage>
        <taxon>Bacteria</taxon>
        <taxon>Pseudomonadati</taxon>
        <taxon>Spirochaetota</taxon>
        <taxon>Spirochaetia</taxon>
        <taxon>Spirochaetales</taxon>
        <taxon>Treponemataceae</taxon>
        <taxon>Treponema</taxon>
    </lineage>
</organism>
<evidence type="ECO:0000313" key="6">
    <source>
        <dbReference type="Proteomes" id="UP000595224"/>
    </source>
</evidence>
<evidence type="ECO:0000256" key="3">
    <source>
        <dbReference type="ARBA" id="ARBA00023163"/>
    </source>
</evidence>
<dbReference type="InterPro" id="IPR018060">
    <property type="entry name" value="HTH_AraC"/>
</dbReference>
<evidence type="ECO:0000256" key="1">
    <source>
        <dbReference type="ARBA" id="ARBA00023015"/>
    </source>
</evidence>
<name>A0A7T3V4S3_9SPIR</name>
<dbReference type="Pfam" id="PF12833">
    <property type="entry name" value="HTH_18"/>
    <property type="match status" value="1"/>
</dbReference>
<dbReference type="SMART" id="SM00342">
    <property type="entry name" value="HTH_ARAC"/>
    <property type="match status" value="1"/>
</dbReference>
<reference evidence="5 6" key="1">
    <citation type="submission" date="2020-11" db="EMBL/GenBank/DDBJ databases">
        <title>Treponema Peruensis nv. sp., first commensal Treponema isolated from human feces.</title>
        <authorList>
            <person name="Belkhou C."/>
            <person name="Raes J."/>
        </authorList>
    </citation>
    <scope>NUCLEOTIDE SEQUENCE [LARGE SCALE GENOMIC DNA]</scope>
    <source>
        <strain evidence="5 6">RCC2812</strain>
    </source>
</reference>
<dbReference type="PROSITE" id="PS01124">
    <property type="entry name" value="HTH_ARAC_FAMILY_2"/>
    <property type="match status" value="1"/>
</dbReference>
<evidence type="ECO:0000256" key="2">
    <source>
        <dbReference type="ARBA" id="ARBA00023125"/>
    </source>
</evidence>
<dbReference type="InterPro" id="IPR018062">
    <property type="entry name" value="HTH_AraC-typ_CS"/>
</dbReference>
<evidence type="ECO:0000313" key="5">
    <source>
        <dbReference type="EMBL" id="QQA00733.1"/>
    </source>
</evidence>
<dbReference type="PROSITE" id="PS00041">
    <property type="entry name" value="HTH_ARAC_FAMILY_1"/>
    <property type="match status" value="1"/>
</dbReference>
<dbReference type="KEGG" id="tper:IWA51_10805"/>
<keyword evidence="6" id="KW-1185">Reference proteome</keyword>
<accession>A0A7T3V4S3</accession>
<keyword evidence="3" id="KW-0804">Transcription</keyword>
<dbReference type="PANTHER" id="PTHR43280:SF2">
    <property type="entry name" value="HTH-TYPE TRANSCRIPTIONAL REGULATOR EXSA"/>
    <property type="match status" value="1"/>
</dbReference>
<dbReference type="EMBL" id="CP064936">
    <property type="protein sequence ID" value="QQA00733.1"/>
    <property type="molecule type" value="Genomic_DNA"/>
</dbReference>
<dbReference type="RefSeq" id="WP_177528631.1">
    <property type="nucleotide sequence ID" value="NZ_CBCSHE010000008.1"/>
</dbReference>
<sequence length="229" mass="25770">MQIEKPRKIIFIGSDSRLLKKWAAANITEVISSISFLDNLLPRFVPDLIVFENVRDVDIAEIRRNELLVFVPVLVAADSFESFSNLAGIAGFPRVLLCNTCVALSDAFYSELKKIFSSKKNILPARTGAIVKYAVLFINKNISKALTREMIASQLGVAEDYLSRIFKKELGISLWNYVNEFRLFTARNLLVKTGMTVSEVSRECGIADAAYFSRLYSSFYGHSPLAERH</sequence>
<evidence type="ECO:0000259" key="4">
    <source>
        <dbReference type="PROSITE" id="PS01124"/>
    </source>
</evidence>
<feature type="domain" description="HTH araC/xylS-type" evidence="4">
    <location>
        <begin position="132"/>
        <end position="229"/>
    </location>
</feature>